<dbReference type="EMBL" id="FNCV01000006">
    <property type="protein sequence ID" value="SDH33251.1"/>
    <property type="molecule type" value="Genomic_DNA"/>
</dbReference>
<dbReference type="AlphaFoldDB" id="A0A1G8BJC3"/>
<dbReference type="SUPFAM" id="SSF47789">
    <property type="entry name" value="C-terminal domain of RNA polymerase alpha subunit"/>
    <property type="match status" value="1"/>
</dbReference>
<keyword evidence="4 11" id="KW-0240">DNA-directed RNA polymerase</keyword>
<dbReference type="GO" id="GO:0000428">
    <property type="term" value="C:DNA-directed RNA polymerase complex"/>
    <property type="evidence" value="ECO:0007669"/>
    <property type="project" value="UniProtKB-KW"/>
</dbReference>
<dbReference type="GO" id="GO:0006351">
    <property type="term" value="P:DNA-templated transcription"/>
    <property type="evidence" value="ECO:0007669"/>
    <property type="project" value="UniProtKB-UniRule"/>
</dbReference>
<dbReference type="Proteomes" id="UP000217076">
    <property type="component" value="Unassembled WGS sequence"/>
</dbReference>
<evidence type="ECO:0000256" key="7">
    <source>
        <dbReference type="ARBA" id="ARBA00023163"/>
    </source>
</evidence>
<dbReference type="Pfam" id="PF03118">
    <property type="entry name" value="RNA_pol_A_CTD"/>
    <property type="match status" value="1"/>
</dbReference>
<evidence type="ECO:0000256" key="10">
    <source>
        <dbReference type="ARBA" id="ARBA00048552"/>
    </source>
</evidence>
<dbReference type="FunFam" id="1.10.150.20:FF:000001">
    <property type="entry name" value="DNA-directed RNA polymerase subunit alpha"/>
    <property type="match status" value="1"/>
</dbReference>
<dbReference type="Pfam" id="PF01193">
    <property type="entry name" value="RNA_pol_L"/>
    <property type="match status" value="1"/>
</dbReference>
<evidence type="ECO:0000256" key="1">
    <source>
        <dbReference type="ARBA" id="ARBA00007123"/>
    </source>
</evidence>
<evidence type="ECO:0000256" key="5">
    <source>
        <dbReference type="ARBA" id="ARBA00022679"/>
    </source>
</evidence>
<evidence type="ECO:0000256" key="2">
    <source>
        <dbReference type="ARBA" id="ARBA00012418"/>
    </source>
</evidence>
<dbReference type="InterPro" id="IPR036643">
    <property type="entry name" value="RNApol_insert_sf"/>
</dbReference>
<evidence type="ECO:0000256" key="9">
    <source>
        <dbReference type="ARBA" id="ARBA00033070"/>
    </source>
</evidence>
<dbReference type="STRING" id="83401.SAMN05421742_10651"/>
<feature type="domain" description="DNA-directed RNA polymerase RpoA/D/Rpb3-type" evidence="12">
    <location>
        <begin position="25"/>
        <end position="232"/>
    </location>
</feature>
<evidence type="ECO:0000256" key="6">
    <source>
        <dbReference type="ARBA" id="ARBA00022695"/>
    </source>
</evidence>
<protein>
    <recommendedName>
        <fullName evidence="3 11">DNA-directed RNA polymerase subunit alpha</fullName>
        <shortName evidence="11">RNAP subunit alpha</shortName>
        <ecNumber evidence="2 11">2.7.7.6</ecNumber>
    </recommendedName>
    <alternativeName>
        <fullName evidence="9 11">RNA polymerase subunit alpha</fullName>
    </alternativeName>
    <alternativeName>
        <fullName evidence="8 11">Transcriptase subunit alpha</fullName>
    </alternativeName>
</protein>
<name>A0A1G8BJC3_9PROT</name>
<dbReference type="SUPFAM" id="SSF55257">
    <property type="entry name" value="RBP11-like subunits of RNA polymerase"/>
    <property type="match status" value="1"/>
</dbReference>
<dbReference type="GO" id="GO:0005737">
    <property type="term" value="C:cytoplasm"/>
    <property type="evidence" value="ECO:0007669"/>
    <property type="project" value="UniProtKB-ARBA"/>
</dbReference>
<gene>
    <name evidence="11" type="primary">rpoA</name>
    <name evidence="13" type="ORF">SAMN05421742_10651</name>
</gene>
<dbReference type="SMART" id="SM00662">
    <property type="entry name" value="RPOLD"/>
    <property type="match status" value="1"/>
</dbReference>
<dbReference type="CDD" id="cd06928">
    <property type="entry name" value="RNAP_alpha_NTD"/>
    <property type="match status" value="1"/>
</dbReference>
<proteinExistence type="inferred from homology"/>
<dbReference type="HAMAP" id="MF_00059">
    <property type="entry name" value="RNApol_bact_RpoA"/>
    <property type="match status" value="1"/>
</dbReference>
<dbReference type="GO" id="GO:0046983">
    <property type="term" value="F:protein dimerization activity"/>
    <property type="evidence" value="ECO:0007669"/>
    <property type="project" value="InterPro"/>
</dbReference>
<dbReference type="Pfam" id="PF01000">
    <property type="entry name" value="RNA_pol_A_bac"/>
    <property type="match status" value="1"/>
</dbReference>
<comment type="function">
    <text evidence="11">DNA-dependent RNA polymerase catalyzes the transcription of DNA into RNA using the four ribonucleoside triphosphates as substrates.</text>
</comment>
<dbReference type="Gene3D" id="1.10.150.20">
    <property type="entry name" value="5' to 3' exonuclease, C-terminal subdomain"/>
    <property type="match status" value="1"/>
</dbReference>
<comment type="catalytic activity">
    <reaction evidence="10 11">
        <text>RNA(n) + a ribonucleoside 5'-triphosphate = RNA(n+1) + diphosphate</text>
        <dbReference type="Rhea" id="RHEA:21248"/>
        <dbReference type="Rhea" id="RHEA-COMP:14527"/>
        <dbReference type="Rhea" id="RHEA-COMP:17342"/>
        <dbReference type="ChEBI" id="CHEBI:33019"/>
        <dbReference type="ChEBI" id="CHEBI:61557"/>
        <dbReference type="ChEBI" id="CHEBI:140395"/>
        <dbReference type="EC" id="2.7.7.6"/>
    </reaction>
</comment>
<comment type="domain">
    <text evidence="11">The N-terminal domain is essential for RNAP assembly and basal transcription, whereas the C-terminal domain is involved in interaction with transcriptional regulators and with upstream promoter elements.</text>
</comment>
<accession>A0A1G8BJC3</accession>
<dbReference type="InterPro" id="IPR011260">
    <property type="entry name" value="RNAP_asu_C"/>
</dbReference>
<keyword evidence="7 11" id="KW-0804">Transcription</keyword>
<dbReference type="InterPro" id="IPR011263">
    <property type="entry name" value="DNA-dir_RNA_pol_RpoA/D/Rpb3"/>
</dbReference>
<evidence type="ECO:0000256" key="11">
    <source>
        <dbReference type="HAMAP-Rule" id="MF_00059"/>
    </source>
</evidence>
<dbReference type="SUPFAM" id="SSF56553">
    <property type="entry name" value="Insert subdomain of RNA polymerase alpha subunit"/>
    <property type="match status" value="1"/>
</dbReference>
<dbReference type="InterPro" id="IPR011773">
    <property type="entry name" value="DNA-dir_RpoA"/>
</dbReference>
<dbReference type="Gene3D" id="3.30.1360.10">
    <property type="entry name" value="RNA polymerase, RBP11-like subunit"/>
    <property type="match status" value="1"/>
</dbReference>
<dbReference type="NCBIfam" id="NF003513">
    <property type="entry name" value="PRK05182.1-2"/>
    <property type="match status" value="1"/>
</dbReference>
<dbReference type="RefSeq" id="WP_092619303.1">
    <property type="nucleotide sequence ID" value="NZ_FNCV01000006.1"/>
</dbReference>
<dbReference type="InterPro" id="IPR036603">
    <property type="entry name" value="RBP11-like"/>
</dbReference>
<feature type="region of interest" description="Alpha N-terminal domain (alpha-NTD)" evidence="11">
    <location>
        <begin position="1"/>
        <end position="233"/>
    </location>
</feature>
<dbReference type="GO" id="GO:0003899">
    <property type="term" value="F:DNA-directed RNA polymerase activity"/>
    <property type="evidence" value="ECO:0007669"/>
    <property type="project" value="UniProtKB-UniRule"/>
</dbReference>
<comment type="similarity">
    <text evidence="1 11">Belongs to the RNA polymerase alpha chain family.</text>
</comment>
<reference evidence="14" key="1">
    <citation type="submission" date="2016-10" db="EMBL/GenBank/DDBJ databases">
        <authorList>
            <person name="Varghese N."/>
            <person name="Submissions S."/>
        </authorList>
    </citation>
    <scope>NUCLEOTIDE SEQUENCE [LARGE SCALE GENOMIC DNA]</scope>
    <source>
        <strain evidence="14">930I</strain>
    </source>
</reference>
<dbReference type="Gene3D" id="2.170.120.12">
    <property type="entry name" value="DNA-directed RNA polymerase, insert domain"/>
    <property type="match status" value="1"/>
</dbReference>
<evidence type="ECO:0000313" key="14">
    <source>
        <dbReference type="Proteomes" id="UP000217076"/>
    </source>
</evidence>
<organism evidence="13 14">
    <name type="scientific">Roseospirillum parvum</name>
    <dbReference type="NCBI Taxonomy" id="83401"/>
    <lineage>
        <taxon>Bacteria</taxon>
        <taxon>Pseudomonadati</taxon>
        <taxon>Pseudomonadota</taxon>
        <taxon>Alphaproteobacteria</taxon>
        <taxon>Rhodospirillales</taxon>
        <taxon>Rhodospirillaceae</taxon>
        <taxon>Roseospirillum</taxon>
    </lineage>
</organism>
<dbReference type="NCBIfam" id="NF003519">
    <property type="entry name" value="PRK05182.2-5"/>
    <property type="match status" value="1"/>
</dbReference>
<keyword evidence="5 11" id="KW-0808">Transferase</keyword>
<dbReference type="InterPro" id="IPR011262">
    <property type="entry name" value="DNA-dir_RNA_pol_insert"/>
</dbReference>
<keyword evidence="14" id="KW-1185">Reference proteome</keyword>
<evidence type="ECO:0000313" key="13">
    <source>
        <dbReference type="EMBL" id="SDH33251.1"/>
    </source>
</evidence>
<evidence type="ECO:0000256" key="8">
    <source>
        <dbReference type="ARBA" id="ARBA00032524"/>
    </source>
</evidence>
<dbReference type="OrthoDB" id="9805706at2"/>
<feature type="region of interest" description="Alpha C-terminal domain (alpha-CTD)" evidence="11">
    <location>
        <begin position="249"/>
        <end position="337"/>
    </location>
</feature>
<keyword evidence="6 11" id="KW-0548">Nucleotidyltransferase</keyword>
<dbReference type="FunFam" id="2.170.120.12:FF:000001">
    <property type="entry name" value="DNA-directed RNA polymerase subunit alpha"/>
    <property type="match status" value="1"/>
</dbReference>
<sequence>MIQKNWQELIKPGKLDIQSAQGGLVATIVAEPLERGFAMTLGNSLRRILLSSLQGAAVTAIQIDGVLHEFSSIPGVREDVTDIILNVKQLALSLHGEGPKRMSLKATGPGEVTAGQIETGHDIELINKDLVLCTLDEGATLSMELTVNTGKGYVPAALNRSEDSPIGLIPVDSIFSPVRRVSYKVDNTRVGQVTDYDKLSMNVETNGTITPEDAVALAARILQDQLALFINFEEPHATFEDKSDDDLPFNKNLLRKVDELELSVRSANCLKNDNIIYIGDLVQKSEAEMLRTPNFGRKSLNEIKEVLAQMGLSLGMEITSWPPENIEELAKKLEEPY</sequence>
<comment type="subunit">
    <text evidence="11">Homodimer. The RNAP catalytic core consists of 2 alpha, 1 beta, 1 beta' and 1 omega subunit. When a sigma factor is associated with the core the holoenzyme is formed, which can initiate transcription.</text>
</comment>
<evidence type="ECO:0000256" key="3">
    <source>
        <dbReference type="ARBA" id="ARBA00015972"/>
    </source>
</evidence>
<dbReference type="NCBIfam" id="TIGR02027">
    <property type="entry name" value="rpoA"/>
    <property type="match status" value="1"/>
</dbReference>
<evidence type="ECO:0000256" key="4">
    <source>
        <dbReference type="ARBA" id="ARBA00022478"/>
    </source>
</evidence>
<dbReference type="EC" id="2.7.7.6" evidence="2 11"/>
<dbReference type="GO" id="GO:0003677">
    <property type="term" value="F:DNA binding"/>
    <property type="evidence" value="ECO:0007669"/>
    <property type="project" value="UniProtKB-UniRule"/>
</dbReference>
<evidence type="ECO:0000259" key="12">
    <source>
        <dbReference type="SMART" id="SM00662"/>
    </source>
</evidence>